<dbReference type="InterPro" id="IPR013325">
    <property type="entry name" value="RNA_pol_sigma_r2"/>
</dbReference>
<dbReference type="InterPro" id="IPR007627">
    <property type="entry name" value="RNA_pol_sigma70_r2"/>
</dbReference>
<dbReference type="Gene3D" id="1.10.10.10">
    <property type="entry name" value="Winged helix-like DNA-binding domain superfamily/Winged helix DNA-binding domain"/>
    <property type="match status" value="1"/>
</dbReference>
<dbReference type="AlphaFoldDB" id="A0A8J7KTE3"/>
<protein>
    <submittedName>
        <fullName evidence="7">RNA polymerase sigma factor</fullName>
    </submittedName>
</protein>
<evidence type="ECO:0000313" key="8">
    <source>
        <dbReference type="Proteomes" id="UP000622653"/>
    </source>
</evidence>
<keyword evidence="3" id="KW-0731">Sigma factor</keyword>
<dbReference type="SUPFAM" id="SSF88946">
    <property type="entry name" value="Sigma2 domain of RNA polymerase sigma factors"/>
    <property type="match status" value="1"/>
</dbReference>
<dbReference type="PANTHER" id="PTHR43133">
    <property type="entry name" value="RNA POLYMERASE ECF-TYPE SIGMA FACTO"/>
    <property type="match status" value="1"/>
</dbReference>
<dbReference type="InterPro" id="IPR014284">
    <property type="entry name" value="RNA_pol_sigma-70_dom"/>
</dbReference>
<keyword evidence="8" id="KW-1185">Reference proteome</keyword>
<dbReference type="InterPro" id="IPR013324">
    <property type="entry name" value="RNA_pol_sigma_r3/r4-like"/>
</dbReference>
<dbReference type="GO" id="GO:0016987">
    <property type="term" value="F:sigma factor activity"/>
    <property type="evidence" value="ECO:0007669"/>
    <property type="project" value="UniProtKB-KW"/>
</dbReference>
<dbReference type="Pfam" id="PF04542">
    <property type="entry name" value="Sigma70_r2"/>
    <property type="match status" value="1"/>
</dbReference>
<keyword evidence="4" id="KW-0804">Transcription</keyword>
<evidence type="ECO:0000259" key="5">
    <source>
        <dbReference type="Pfam" id="PF04542"/>
    </source>
</evidence>
<dbReference type="PANTHER" id="PTHR43133:SF60">
    <property type="entry name" value="RNA POLYMERASE SIGMA FACTOR SIGV"/>
    <property type="match status" value="1"/>
</dbReference>
<name>A0A8J7KTE3_9BACL</name>
<dbReference type="Gene3D" id="1.10.1740.10">
    <property type="match status" value="1"/>
</dbReference>
<gene>
    <name evidence="7" type="ORF">IRY55_08875</name>
</gene>
<comment type="caution">
    <text evidence="7">The sequence shown here is derived from an EMBL/GenBank/DDBJ whole genome shotgun (WGS) entry which is preliminary data.</text>
</comment>
<evidence type="ECO:0000256" key="4">
    <source>
        <dbReference type="ARBA" id="ARBA00023163"/>
    </source>
</evidence>
<evidence type="ECO:0000256" key="3">
    <source>
        <dbReference type="ARBA" id="ARBA00023082"/>
    </source>
</evidence>
<comment type="similarity">
    <text evidence="1">Belongs to the sigma-70 factor family. ECF subfamily.</text>
</comment>
<dbReference type="InterPro" id="IPR036388">
    <property type="entry name" value="WH-like_DNA-bd_sf"/>
</dbReference>
<feature type="domain" description="RNA polymerase sigma factor 70 region 4 type 2" evidence="6">
    <location>
        <begin position="117"/>
        <end position="169"/>
    </location>
</feature>
<evidence type="ECO:0000313" key="7">
    <source>
        <dbReference type="EMBL" id="MBF4501474.1"/>
    </source>
</evidence>
<dbReference type="NCBIfam" id="TIGR02937">
    <property type="entry name" value="sigma70-ECF"/>
    <property type="match status" value="1"/>
</dbReference>
<keyword evidence="2" id="KW-0805">Transcription regulation</keyword>
<dbReference type="CDD" id="cd06171">
    <property type="entry name" value="Sigma70_r4"/>
    <property type="match status" value="1"/>
</dbReference>
<dbReference type="GO" id="GO:0003677">
    <property type="term" value="F:DNA binding"/>
    <property type="evidence" value="ECO:0007669"/>
    <property type="project" value="InterPro"/>
</dbReference>
<dbReference type="Pfam" id="PF08281">
    <property type="entry name" value="Sigma70_r4_2"/>
    <property type="match status" value="1"/>
</dbReference>
<organism evidence="7 8">
    <name type="scientific">Savagea serpentis</name>
    <dbReference type="NCBI Taxonomy" id="2785297"/>
    <lineage>
        <taxon>Bacteria</taxon>
        <taxon>Bacillati</taxon>
        <taxon>Bacillota</taxon>
        <taxon>Bacilli</taxon>
        <taxon>Bacillales</taxon>
        <taxon>Caryophanaceae</taxon>
        <taxon>Savagea</taxon>
    </lineage>
</organism>
<dbReference type="InterPro" id="IPR013249">
    <property type="entry name" value="RNA_pol_sigma70_r4_t2"/>
</dbReference>
<dbReference type="SUPFAM" id="SSF88659">
    <property type="entry name" value="Sigma3 and sigma4 domains of RNA polymerase sigma factors"/>
    <property type="match status" value="1"/>
</dbReference>
<proteinExistence type="inferred from homology"/>
<sequence>MEAVAMTTVQNLYEEYGKYTYHLCLKLTRNKEEAEDLMQDVWVKIVRYEGKIEKVDKMKAWITTICMNTFRDRYRKNVRRSKYVMNQPDTLDVPILDLVPSDTLTPGETIEKEDMQQIIQQKIGELDGIYRKTIELFYVSQYSLIEIADEMKVSIGTVKSRLFRAKKYLRELMQKDELLTDYVVQI</sequence>
<dbReference type="Proteomes" id="UP000622653">
    <property type="component" value="Unassembled WGS sequence"/>
</dbReference>
<reference evidence="7" key="1">
    <citation type="submission" date="2020-11" db="EMBL/GenBank/DDBJ databases">
        <title>Multidrug resistant novel bacterium Savagea serpentis sp. nov., isolated from the scats of a vine snake (Ahaetulla nasuta).</title>
        <authorList>
            <person name="Venkata Ramana V."/>
            <person name="Vikas Patil S."/>
            <person name="Yogita Lugani V."/>
        </authorList>
    </citation>
    <scope>NUCLEOTIDE SEQUENCE</scope>
    <source>
        <strain evidence="7">SN6</strain>
    </source>
</reference>
<dbReference type="InterPro" id="IPR039425">
    <property type="entry name" value="RNA_pol_sigma-70-like"/>
</dbReference>
<evidence type="ECO:0000256" key="2">
    <source>
        <dbReference type="ARBA" id="ARBA00023015"/>
    </source>
</evidence>
<evidence type="ECO:0000259" key="6">
    <source>
        <dbReference type="Pfam" id="PF08281"/>
    </source>
</evidence>
<feature type="domain" description="RNA polymerase sigma-70 region 2" evidence="5">
    <location>
        <begin position="12"/>
        <end position="79"/>
    </location>
</feature>
<accession>A0A8J7KTE3</accession>
<evidence type="ECO:0000256" key="1">
    <source>
        <dbReference type="ARBA" id="ARBA00010641"/>
    </source>
</evidence>
<dbReference type="EMBL" id="JADKPV010000004">
    <property type="protein sequence ID" value="MBF4501474.1"/>
    <property type="molecule type" value="Genomic_DNA"/>
</dbReference>
<dbReference type="GO" id="GO:0006352">
    <property type="term" value="P:DNA-templated transcription initiation"/>
    <property type="evidence" value="ECO:0007669"/>
    <property type="project" value="InterPro"/>
</dbReference>